<evidence type="ECO:0000313" key="3">
    <source>
        <dbReference type="Proteomes" id="UP001597420"/>
    </source>
</evidence>
<dbReference type="Proteomes" id="UP001597420">
    <property type="component" value="Unassembled WGS sequence"/>
</dbReference>
<feature type="signal peptide" evidence="1">
    <location>
        <begin position="1"/>
        <end position="25"/>
    </location>
</feature>
<dbReference type="InterPro" id="IPR021574">
    <property type="entry name" value="PM0188"/>
</dbReference>
<name>A0ABW4NT58_9PAST</name>
<dbReference type="InterPro" id="IPR043078">
    <property type="entry name" value="Sialyltransferase_N"/>
</dbReference>
<evidence type="ECO:0000256" key="1">
    <source>
        <dbReference type="SAM" id="SignalP"/>
    </source>
</evidence>
<dbReference type="Gene3D" id="3.40.50.11120">
    <property type="entry name" value="Sialyltransferase, N-terminal GT-B Rossman nucleotide-binding domain"/>
    <property type="match status" value="1"/>
</dbReference>
<proteinExistence type="predicted"/>
<evidence type="ECO:0000313" key="2">
    <source>
        <dbReference type="EMBL" id="MFD1805443.1"/>
    </source>
</evidence>
<organism evidence="2 3">
    <name type="scientific">Pasteurella oralis</name>
    <dbReference type="NCBI Taxonomy" id="1071947"/>
    <lineage>
        <taxon>Bacteria</taxon>
        <taxon>Pseudomonadati</taxon>
        <taxon>Pseudomonadota</taxon>
        <taxon>Gammaproteobacteria</taxon>
        <taxon>Pasteurellales</taxon>
        <taxon>Pasteurellaceae</taxon>
        <taxon>Pasteurella</taxon>
    </lineage>
</organism>
<dbReference type="EMBL" id="JBHUFP010000004">
    <property type="protein sequence ID" value="MFD1805443.1"/>
    <property type="molecule type" value="Genomic_DNA"/>
</dbReference>
<dbReference type="GO" id="GO:0016757">
    <property type="term" value="F:glycosyltransferase activity"/>
    <property type="evidence" value="ECO:0007669"/>
    <property type="project" value="UniProtKB-KW"/>
</dbReference>
<sequence>MKNYLFKFKIAIFCILSIISASNWAKSVTIYLDPASLPALNQLMDFTQKSDDKETARIFGHTRFKMPEEIQKQYQHIDMVGIKDEKPTEELFSILDQYPESLELDLHMSIAHATKLIQPILAYRFKHPSRVSIRSLNLYDDGSLEYVGLENLQDVDIPKAIAQAEQQLASFLMTGKAKFDNPIVARYVWQSQFPVKYHFLSPEYFEKAAFIKPLKEYLQDNYQKMALFAYQDLSSEKQALYLKLVGFNDQIKQLLETTEKKFIFTGTTTWEAKTDVREYYAQQQLNLLKHFTQPNGELFIGDDYKVYFKGHPKGDEINEYILNNAKDITNIPANISFEILMMTGLLPDKVGGIASSLYFSLPKEKISHIIFTTNKQVKSKEDALNNPYVKVMQRLGIIDESQVIFWDTLKQL</sequence>
<keyword evidence="3" id="KW-1185">Reference proteome</keyword>
<keyword evidence="2" id="KW-0328">Glycosyltransferase</keyword>
<keyword evidence="2" id="KW-0808">Transferase</keyword>
<accession>A0ABW4NT58</accession>
<gene>
    <name evidence="2" type="ORF">ACFSAV_03495</name>
</gene>
<feature type="chain" id="PRO_5045379528" evidence="1">
    <location>
        <begin position="26"/>
        <end position="412"/>
    </location>
</feature>
<keyword evidence="1" id="KW-0732">Signal</keyword>
<comment type="caution">
    <text evidence="2">The sequence shown here is derived from an EMBL/GenBank/DDBJ whole genome shotgun (WGS) entry which is preliminary data.</text>
</comment>
<reference evidence="3" key="1">
    <citation type="journal article" date="2019" name="Int. J. Syst. Evol. Microbiol.">
        <title>The Global Catalogue of Microorganisms (GCM) 10K type strain sequencing project: providing services to taxonomists for standard genome sequencing and annotation.</title>
        <authorList>
            <consortium name="The Broad Institute Genomics Platform"/>
            <consortium name="The Broad Institute Genome Sequencing Center for Infectious Disease"/>
            <person name="Wu L."/>
            <person name="Ma J."/>
        </authorList>
    </citation>
    <scope>NUCLEOTIDE SEQUENCE [LARGE SCALE GENOMIC DNA]</scope>
    <source>
        <strain evidence="3">CCM 7950</strain>
    </source>
</reference>
<dbReference type="SUPFAM" id="SSF53756">
    <property type="entry name" value="UDP-Glycosyltransferase/glycogen phosphorylase"/>
    <property type="match status" value="1"/>
</dbReference>
<dbReference type="Gene3D" id="3.40.50.11110">
    <property type="entry name" value="Sialyltransferase, C-terminal GT-B Rossman nucleotide-binding domain"/>
    <property type="match status" value="1"/>
</dbReference>
<dbReference type="Pfam" id="PF11477">
    <property type="entry name" value="PM0188"/>
    <property type="match status" value="1"/>
</dbReference>
<protein>
    <submittedName>
        <fullName evidence="2">Sialyltransferase</fullName>
    </submittedName>
</protein>
<dbReference type="RefSeq" id="WP_379096218.1">
    <property type="nucleotide sequence ID" value="NZ_JBHUFP010000004.1"/>
</dbReference>